<dbReference type="PANTHER" id="PTHR47529:SF1">
    <property type="entry name" value="PERIPLASMIC CHAPERONE PPID"/>
    <property type="match status" value="1"/>
</dbReference>
<dbReference type="Pfam" id="PF13624">
    <property type="entry name" value="SurA_N_3"/>
    <property type="match status" value="1"/>
</dbReference>
<evidence type="ECO:0000313" key="13">
    <source>
        <dbReference type="EMBL" id="SFV57949.1"/>
    </source>
</evidence>
<evidence type="ECO:0000256" key="9">
    <source>
        <dbReference type="ARBA" id="ARBA00040743"/>
    </source>
</evidence>
<keyword evidence="3" id="KW-0997">Cell inner membrane</keyword>
<proteinExistence type="inferred from homology"/>
<sequence>MLSFIRKKTKGTVAWIIIVLIIIPFAFFGIQQYFTGESNIVIAKIGDSEISKNVFLQNYEKEKRKLQERIGDNYNDKIDKLVKSNSLNALITQNLQKNQAKKLSFVATNKELENRIIKQEVFFDDDKKFSFEKYKQILTLNGFSIKSFEKEEKERLVNSQFRSMLAESSFVSELTLQKLLNIKNQQRNFDYITIDANDFLDKVKVDEYDIKNVYEQQKEKFFEPAKIKINYVELSVNSLAKKVKFNEQDLVDFYEQNKNNYLFEEERKAAHILLKDKKTAQKVLDKLNKGQSFKNLAKEYSIDDDSSQKGGELEFFTKGIMVKKFDEVLFSLKPKEISKIVETEFGFHIIKLLDIKPERIKKFTEVKNEVKEAFQKQEALKEFNLLSEELANISYEYPDSLKETAKSLNLEIHTTDWFDTKGSTDSLLSNPKIIKASFSDLVLNKKENSKVIEVSNDKLIVLRMKDYQQKRQKTFTEMKGEIKKEIAIKLAIQFVQDLGEKIKTTTNRKDFNNLLSDNNLHVKKSGFIGRLNEDLKPEIVNFAFSVSKIKNKKYKGSMISEEIYGLVKIKDVKKGKWDEEEFKSFKTSVLNAENSAIYLNTLRLIKENTDIKVFSNRL</sequence>
<evidence type="ECO:0000256" key="1">
    <source>
        <dbReference type="ARBA" id="ARBA00004382"/>
    </source>
</evidence>
<evidence type="ECO:0000256" key="4">
    <source>
        <dbReference type="ARBA" id="ARBA00022692"/>
    </source>
</evidence>
<keyword evidence="6 11" id="KW-0472">Membrane</keyword>
<evidence type="ECO:0000256" key="6">
    <source>
        <dbReference type="ARBA" id="ARBA00023136"/>
    </source>
</evidence>
<reference evidence="13" key="1">
    <citation type="submission" date="2016-10" db="EMBL/GenBank/DDBJ databases">
        <authorList>
            <person name="de Groot N.N."/>
        </authorList>
    </citation>
    <scope>NUCLEOTIDE SEQUENCE</scope>
</reference>
<dbReference type="Gene3D" id="3.10.50.40">
    <property type="match status" value="1"/>
</dbReference>
<dbReference type="Gene3D" id="1.10.4030.10">
    <property type="entry name" value="Porin chaperone SurA, peptide-binding domain"/>
    <property type="match status" value="1"/>
</dbReference>
<dbReference type="Pfam" id="PF13616">
    <property type="entry name" value="Rotamase_3"/>
    <property type="match status" value="1"/>
</dbReference>
<evidence type="ECO:0000256" key="2">
    <source>
        <dbReference type="ARBA" id="ARBA00022475"/>
    </source>
</evidence>
<gene>
    <name evidence="13" type="ORF">MNB_SUP05-5-756</name>
</gene>
<evidence type="ECO:0000256" key="3">
    <source>
        <dbReference type="ARBA" id="ARBA00022519"/>
    </source>
</evidence>
<dbReference type="PROSITE" id="PS50198">
    <property type="entry name" value="PPIC_PPIASE_2"/>
    <property type="match status" value="1"/>
</dbReference>
<name>A0A1W1BWM6_9ZZZZ</name>
<keyword evidence="4 11" id="KW-0812">Transmembrane</keyword>
<dbReference type="SUPFAM" id="SSF109998">
    <property type="entry name" value="Triger factor/SurA peptide-binding domain-like"/>
    <property type="match status" value="1"/>
</dbReference>
<dbReference type="InterPro" id="IPR000297">
    <property type="entry name" value="PPIase_PpiC"/>
</dbReference>
<dbReference type="InterPro" id="IPR027304">
    <property type="entry name" value="Trigger_fact/SurA_dom_sf"/>
</dbReference>
<keyword evidence="7" id="KW-0143">Chaperone</keyword>
<comment type="similarity">
    <text evidence="8">Belongs to the PpiD chaperone family.</text>
</comment>
<dbReference type="GO" id="GO:0003755">
    <property type="term" value="F:peptidyl-prolyl cis-trans isomerase activity"/>
    <property type="evidence" value="ECO:0007669"/>
    <property type="project" value="InterPro"/>
</dbReference>
<dbReference type="SUPFAM" id="SSF54534">
    <property type="entry name" value="FKBP-like"/>
    <property type="match status" value="1"/>
</dbReference>
<dbReference type="EMBL" id="FPHJ01000023">
    <property type="protein sequence ID" value="SFV57949.1"/>
    <property type="molecule type" value="Genomic_DNA"/>
</dbReference>
<keyword evidence="13" id="KW-0413">Isomerase</keyword>
<dbReference type="InterPro" id="IPR046357">
    <property type="entry name" value="PPIase_dom_sf"/>
</dbReference>
<evidence type="ECO:0000256" key="8">
    <source>
        <dbReference type="ARBA" id="ARBA00038408"/>
    </source>
</evidence>
<evidence type="ECO:0000256" key="5">
    <source>
        <dbReference type="ARBA" id="ARBA00022989"/>
    </source>
</evidence>
<evidence type="ECO:0000256" key="7">
    <source>
        <dbReference type="ARBA" id="ARBA00023186"/>
    </source>
</evidence>
<dbReference type="PANTHER" id="PTHR47529">
    <property type="entry name" value="PEPTIDYL-PROLYL CIS-TRANS ISOMERASE D"/>
    <property type="match status" value="1"/>
</dbReference>
<dbReference type="GO" id="GO:0005886">
    <property type="term" value="C:plasma membrane"/>
    <property type="evidence" value="ECO:0007669"/>
    <property type="project" value="UniProtKB-SubCell"/>
</dbReference>
<dbReference type="InterPro" id="IPR052029">
    <property type="entry name" value="PpiD_chaperone"/>
</dbReference>
<evidence type="ECO:0000259" key="12">
    <source>
        <dbReference type="PROSITE" id="PS50198"/>
    </source>
</evidence>
<accession>A0A1W1BWM6</accession>
<evidence type="ECO:0000256" key="10">
    <source>
        <dbReference type="ARBA" id="ARBA00042775"/>
    </source>
</evidence>
<feature type="transmembrane region" description="Helical" evidence="11">
    <location>
        <begin position="12"/>
        <end position="34"/>
    </location>
</feature>
<protein>
    <recommendedName>
        <fullName evidence="9">Periplasmic chaperone PpiD</fullName>
    </recommendedName>
    <alternativeName>
        <fullName evidence="10">Periplasmic folding chaperone</fullName>
    </alternativeName>
</protein>
<organism evidence="13">
    <name type="scientific">hydrothermal vent metagenome</name>
    <dbReference type="NCBI Taxonomy" id="652676"/>
    <lineage>
        <taxon>unclassified sequences</taxon>
        <taxon>metagenomes</taxon>
        <taxon>ecological metagenomes</taxon>
    </lineage>
</organism>
<feature type="domain" description="PpiC" evidence="12">
    <location>
        <begin position="264"/>
        <end position="354"/>
    </location>
</feature>
<dbReference type="AlphaFoldDB" id="A0A1W1BWM6"/>
<keyword evidence="5 11" id="KW-1133">Transmembrane helix</keyword>
<evidence type="ECO:0000256" key="11">
    <source>
        <dbReference type="SAM" id="Phobius"/>
    </source>
</evidence>
<comment type="subcellular location">
    <subcellularLocation>
        <location evidence="1">Cell inner membrane</location>
        <topology evidence="1">Single-pass type II membrane protein</topology>
        <orientation evidence="1">Periplasmic side</orientation>
    </subcellularLocation>
</comment>
<keyword evidence="2" id="KW-1003">Cell membrane</keyword>